<organism evidence="7 8">
    <name type="scientific">Volucribacter psittacicida</name>
    <dbReference type="NCBI Taxonomy" id="203482"/>
    <lineage>
        <taxon>Bacteria</taxon>
        <taxon>Pseudomonadati</taxon>
        <taxon>Pseudomonadota</taxon>
        <taxon>Gammaproteobacteria</taxon>
        <taxon>Pasteurellales</taxon>
        <taxon>Pasteurellaceae</taxon>
        <taxon>Volucribacter</taxon>
    </lineage>
</organism>
<dbReference type="RefSeq" id="WP_132689331.1">
    <property type="nucleotide sequence ID" value="NZ_SMFT01000002.1"/>
</dbReference>
<dbReference type="Proteomes" id="UP000294702">
    <property type="component" value="Unassembled WGS sequence"/>
</dbReference>
<dbReference type="AlphaFoldDB" id="A0A4R1G056"/>
<keyword evidence="8" id="KW-1185">Reference proteome</keyword>
<dbReference type="SUPFAM" id="SSF50685">
    <property type="entry name" value="Barwin-like endoglucanases"/>
    <property type="match status" value="1"/>
</dbReference>
<dbReference type="InterPro" id="IPR036908">
    <property type="entry name" value="RlpA-like_sf"/>
</dbReference>
<accession>A0A4R1G056</accession>
<feature type="domain" description="SPOR" evidence="6">
    <location>
        <begin position="225"/>
        <end position="302"/>
    </location>
</feature>
<evidence type="ECO:0000259" key="6">
    <source>
        <dbReference type="PROSITE" id="PS51724"/>
    </source>
</evidence>
<dbReference type="InterPro" id="IPR034718">
    <property type="entry name" value="RlpA"/>
</dbReference>
<name>A0A4R1G056_9PAST</name>
<dbReference type="GO" id="GO:0009279">
    <property type="term" value="C:cell outer membrane"/>
    <property type="evidence" value="ECO:0007669"/>
    <property type="project" value="TreeGrafter"/>
</dbReference>
<keyword evidence="1 4" id="KW-0732">Signal</keyword>
<dbReference type="GO" id="GO:0071555">
    <property type="term" value="P:cell wall organization"/>
    <property type="evidence" value="ECO:0007669"/>
    <property type="project" value="UniProtKB-KW"/>
</dbReference>
<dbReference type="GO" id="GO:0008932">
    <property type="term" value="F:lytic endotransglycosylase activity"/>
    <property type="evidence" value="ECO:0007669"/>
    <property type="project" value="UniProtKB-UniRule"/>
</dbReference>
<dbReference type="GO" id="GO:0042834">
    <property type="term" value="F:peptidoglycan binding"/>
    <property type="evidence" value="ECO:0007669"/>
    <property type="project" value="InterPro"/>
</dbReference>
<reference evidence="7 8" key="1">
    <citation type="submission" date="2019-03" db="EMBL/GenBank/DDBJ databases">
        <title>Genomic Encyclopedia of Type Strains, Phase IV (KMG-IV): sequencing the most valuable type-strain genomes for metagenomic binning, comparative biology and taxonomic classification.</title>
        <authorList>
            <person name="Goeker M."/>
        </authorList>
    </citation>
    <scope>NUCLEOTIDE SEQUENCE [LARGE SCALE GENOMIC DNA]</scope>
    <source>
        <strain evidence="7 8">DSM 15534</strain>
    </source>
</reference>
<keyword evidence="2 4" id="KW-0456">Lyase</keyword>
<evidence type="ECO:0000313" key="7">
    <source>
        <dbReference type="EMBL" id="TCJ98318.1"/>
    </source>
</evidence>
<evidence type="ECO:0000256" key="4">
    <source>
        <dbReference type="HAMAP-Rule" id="MF_02071"/>
    </source>
</evidence>
<dbReference type="HAMAP" id="MF_02071">
    <property type="entry name" value="RlpA"/>
    <property type="match status" value="1"/>
</dbReference>
<evidence type="ECO:0000256" key="1">
    <source>
        <dbReference type="ARBA" id="ARBA00022729"/>
    </source>
</evidence>
<dbReference type="EC" id="4.2.2.-" evidence="4"/>
<feature type="signal peptide" evidence="4">
    <location>
        <begin position="1"/>
        <end position="23"/>
    </location>
</feature>
<dbReference type="GO" id="GO:0000270">
    <property type="term" value="P:peptidoglycan metabolic process"/>
    <property type="evidence" value="ECO:0007669"/>
    <property type="project" value="UniProtKB-UniRule"/>
</dbReference>
<dbReference type="InterPro" id="IPR009009">
    <property type="entry name" value="RlpA-like_DPBB"/>
</dbReference>
<dbReference type="PROSITE" id="PS51724">
    <property type="entry name" value="SPOR"/>
    <property type="match status" value="1"/>
</dbReference>
<keyword evidence="3 4" id="KW-0961">Cell wall biogenesis/degradation</keyword>
<comment type="caution">
    <text evidence="7">The sequence shown here is derived from an EMBL/GenBank/DDBJ whole genome shotgun (WGS) entry which is preliminary data.</text>
</comment>
<dbReference type="Gene3D" id="2.40.40.10">
    <property type="entry name" value="RlpA-like domain"/>
    <property type="match status" value="1"/>
</dbReference>
<keyword evidence="7" id="KW-0449">Lipoprotein</keyword>
<feature type="chain" id="PRO_5021054184" description="Endolytic peptidoglycan transglycosylase RlpA" evidence="4">
    <location>
        <begin position="24"/>
        <end position="303"/>
    </location>
</feature>
<dbReference type="SUPFAM" id="SSF110997">
    <property type="entry name" value="Sporulation related repeat"/>
    <property type="match status" value="1"/>
</dbReference>
<dbReference type="PANTHER" id="PTHR34183">
    <property type="entry name" value="ENDOLYTIC PEPTIDOGLYCAN TRANSGLYCOSYLASE RLPA"/>
    <property type="match status" value="1"/>
</dbReference>
<dbReference type="InterPro" id="IPR012997">
    <property type="entry name" value="RplA"/>
</dbReference>
<dbReference type="InterPro" id="IPR007730">
    <property type="entry name" value="SPOR-like_dom"/>
</dbReference>
<comment type="similarity">
    <text evidence="4 5">Belongs to the RlpA family.</text>
</comment>
<gene>
    <name evidence="4" type="primary">rlpA</name>
    <name evidence="7" type="ORF">EV694_0705</name>
</gene>
<evidence type="ECO:0000256" key="5">
    <source>
        <dbReference type="RuleBase" id="RU003495"/>
    </source>
</evidence>
<comment type="function">
    <text evidence="4">Lytic transglycosylase with a strong preference for naked glycan strands that lack stem peptides.</text>
</comment>
<dbReference type="Pfam" id="PF03330">
    <property type="entry name" value="DPBB_1"/>
    <property type="match status" value="1"/>
</dbReference>
<dbReference type="PANTHER" id="PTHR34183:SF1">
    <property type="entry name" value="ENDOLYTIC PEPTIDOGLYCAN TRANSGLYCOSYLASE RLPA"/>
    <property type="match status" value="1"/>
</dbReference>
<dbReference type="NCBIfam" id="TIGR00413">
    <property type="entry name" value="rlpA"/>
    <property type="match status" value="1"/>
</dbReference>
<dbReference type="InterPro" id="IPR036680">
    <property type="entry name" value="SPOR-like_sf"/>
</dbReference>
<evidence type="ECO:0000313" key="8">
    <source>
        <dbReference type="Proteomes" id="UP000294702"/>
    </source>
</evidence>
<dbReference type="OrthoDB" id="9779128at2"/>
<sequence precursor="true">MTKSNKLLSILLAFLFVSSPIYAKSETKKLYGITGATLDKQTSLTSPTTYQVKGKSYTTKAIDEAKAYSKVGTASYYHSKFNGRKTSNGETYNQTEFTAAHKTLPINSYALVTNLTNNRKVIVRINDRGPFVNSRLIDLSRAAAKEIGMLGSGLAKVKIEALHVDRGGNISGAGVDTLAKTAKDTSRLVLDESNTLVAKNKAISDQTTTLAQQRTPANQEATSSKQVANNYAVRMKNLESENQAQDLVEKLAMKNVKTEITQVEGEYEVLFTALNSQRDINQIKQKLNQLDNAQSVSLYTYSY</sequence>
<evidence type="ECO:0000256" key="2">
    <source>
        <dbReference type="ARBA" id="ARBA00023239"/>
    </source>
</evidence>
<dbReference type="EMBL" id="SMFT01000002">
    <property type="protein sequence ID" value="TCJ98318.1"/>
    <property type="molecule type" value="Genomic_DNA"/>
</dbReference>
<proteinExistence type="inferred from homology"/>
<dbReference type="CDD" id="cd22268">
    <property type="entry name" value="DPBB_RlpA-like"/>
    <property type="match status" value="1"/>
</dbReference>
<evidence type="ECO:0000256" key="3">
    <source>
        <dbReference type="ARBA" id="ARBA00023316"/>
    </source>
</evidence>
<protein>
    <recommendedName>
        <fullName evidence="4">Endolytic peptidoglycan transglycosylase RlpA</fullName>
        <ecNumber evidence="4">4.2.2.-</ecNumber>
    </recommendedName>
</protein>